<evidence type="ECO:0000256" key="8">
    <source>
        <dbReference type="SAM" id="Phobius"/>
    </source>
</evidence>
<reference evidence="10" key="1">
    <citation type="submission" date="2019-03" db="EMBL/GenBank/DDBJ databases">
        <authorList>
            <person name="Mank J."/>
            <person name="Almeida P."/>
        </authorList>
    </citation>
    <scope>NUCLEOTIDE SEQUENCE</scope>
    <source>
        <strain evidence="10">78183</strain>
    </source>
</reference>
<name>A0A6N2KWM0_SALVM</name>
<feature type="transmembrane region" description="Helical" evidence="8">
    <location>
        <begin position="121"/>
        <end position="142"/>
    </location>
</feature>
<evidence type="ECO:0000256" key="1">
    <source>
        <dbReference type="ARBA" id="ARBA00007577"/>
    </source>
</evidence>
<feature type="transmembrane region" description="Helical" evidence="8">
    <location>
        <begin position="96"/>
        <end position="115"/>
    </location>
</feature>
<evidence type="ECO:0000259" key="9">
    <source>
        <dbReference type="PROSITE" id="PS50929"/>
    </source>
</evidence>
<dbReference type="PROSITE" id="PS50929">
    <property type="entry name" value="ABC_TM1F"/>
    <property type="match status" value="1"/>
</dbReference>
<dbReference type="EMBL" id="CAADRP010000879">
    <property type="protein sequence ID" value="VFU33011.1"/>
    <property type="molecule type" value="Genomic_DNA"/>
</dbReference>
<keyword evidence="4" id="KW-0677">Repeat</keyword>
<dbReference type="Gene3D" id="1.20.1560.10">
    <property type="entry name" value="ABC transporter type 1, transmembrane domain"/>
    <property type="match status" value="1"/>
</dbReference>
<dbReference type="Pfam" id="PF00664">
    <property type="entry name" value="ABC_membrane"/>
    <property type="match status" value="1"/>
</dbReference>
<keyword evidence="7" id="KW-0325">Glycoprotein</keyword>
<evidence type="ECO:0000256" key="6">
    <source>
        <dbReference type="ARBA" id="ARBA00023136"/>
    </source>
</evidence>
<feature type="transmembrane region" description="Helical" evidence="8">
    <location>
        <begin position="12"/>
        <end position="31"/>
    </location>
</feature>
<keyword evidence="3 8" id="KW-0812">Transmembrane</keyword>
<accession>A0A6N2KWM0</accession>
<sequence length="187" mass="21212">MHWRFVTWLVDNGSFVSQVGLVTFVVFTNLLKQGYCWTRTGERQATRMRKRYLQAVLRQEVGYFDLHVSSTAEIITGVSNDSFVIQDVLSEKMPNFLMNVSTFIGCYIMAFVLLWRLAIVMFPFILLLVIPGVVYGKILIGISRKMKQEYSKAETIAEQAISSARTIYAFVGETKAIAAYSAALQCH</sequence>
<evidence type="ECO:0000313" key="10">
    <source>
        <dbReference type="EMBL" id="VFU33011.1"/>
    </source>
</evidence>
<evidence type="ECO:0000256" key="3">
    <source>
        <dbReference type="ARBA" id="ARBA00022692"/>
    </source>
</evidence>
<dbReference type="SUPFAM" id="SSF90123">
    <property type="entry name" value="ABC transporter transmembrane region"/>
    <property type="match status" value="1"/>
</dbReference>
<keyword evidence="5 8" id="KW-1133">Transmembrane helix</keyword>
<keyword evidence="6 8" id="KW-0472">Membrane</keyword>
<dbReference type="InterPro" id="IPR011527">
    <property type="entry name" value="ABC1_TM_dom"/>
</dbReference>
<keyword evidence="2" id="KW-0813">Transport</keyword>
<gene>
    <name evidence="10" type="ORF">SVIM_LOCUS148425</name>
</gene>
<organism evidence="10">
    <name type="scientific">Salix viminalis</name>
    <name type="common">Common osier</name>
    <name type="synonym">Basket willow</name>
    <dbReference type="NCBI Taxonomy" id="40686"/>
    <lineage>
        <taxon>Eukaryota</taxon>
        <taxon>Viridiplantae</taxon>
        <taxon>Streptophyta</taxon>
        <taxon>Embryophyta</taxon>
        <taxon>Tracheophyta</taxon>
        <taxon>Spermatophyta</taxon>
        <taxon>Magnoliopsida</taxon>
        <taxon>eudicotyledons</taxon>
        <taxon>Gunneridae</taxon>
        <taxon>Pentapetalae</taxon>
        <taxon>rosids</taxon>
        <taxon>fabids</taxon>
        <taxon>Malpighiales</taxon>
        <taxon>Salicaceae</taxon>
        <taxon>Saliceae</taxon>
        <taxon>Salix</taxon>
    </lineage>
</organism>
<feature type="domain" description="ABC transmembrane type-1" evidence="9">
    <location>
        <begin position="19"/>
        <end position="187"/>
    </location>
</feature>
<dbReference type="AlphaFoldDB" id="A0A6N2KWM0"/>
<dbReference type="InterPro" id="IPR036640">
    <property type="entry name" value="ABC1_TM_sf"/>
</dbReference>
<evidence type="ECO:0000256" key="5">
    <source>
        <dbReference type="ARBA" id="ARBA00022989"/>
    </source>
</evidence>
<dbReference type="PANTHER" id="PTHR45136">
    <property type="entry name" value="ABC TRANSPORTER DOMAIN-CONTAINING PROTEIN"/>
    <property type="match status" value="1"/>
</dbReference>
<proteinExistence type="inferred from homology"/>
<dbReference type="PANTHER" id="PTHR45136:SF2">
    <property type="entry name" value="ABC TRANSPORTER DOMAIN-CONTAINING PROTEIN"/>
    <property type="match status" value="1"/>
</dbReference>
<comment type="similarity">
    <text evidence="1">Belongs to the ABC transporter superfamily. ABCB family. Multidrug resistance exporter (TC 3.A.1.201) subfamily.</text>
</comment>
<dbReference type="GO" id="GO:0016020">
    <property type="term" value="C:membrane"/>
    <property type="evidence" value="ECO:0007669"/>
    <property type="project" value="InterPro"/>
</dbReference>
<dbReference type="CDD" id="cd18577">
    <property type="entry name" value="ABC_6TM_Pgp_ABCB1_D1_like"/>
    <property type="match status" value="1"/>
</dbReference>
<dbReference type="GO" id="GO:0005524">
    <property type="term" value="F:ATP binding"/>
    <property type="evidence" value="ECO:0007669"/>
    <property type="project" value="InterPro"/>
</dbReference>
<evidence type="ECO:0000256" key="2">
    <source>
        <dbReference type="ARBA" id="ARBA00022448"/>
    </source>
</evidence>
<protein>
    <recommendedName>
        <fullName evidence="9">ABC transmembrane type-1 domain-containing protein</fullName>
    </recommendedName>
</protein>
<dbReference type="GO" id="GO:0140359">
    <property type="term" value="F:ABC-type transporter activity"/>
    <property type="evidence" value="ECO:0007669"/>
    <property type="project" value="InterPro"/>
</dbReference>
<evidence type="ECO:0000256" key="4">
    <source>
        <dbReference type="ARBA" id="ARBA00022737"/>
    </source>
</evidence>
<evidence type="ECO:0000256" key="7">
    <source>
        <dbReference type="ARBA" id="ARBA00023180"/>
    </source>
</evidence>